<comment type="caution">
    <text evidence="4">The sequence shown here is derived from an EMBL/GenBank/DDBJ whole genome shotgun (WGS) entry which is preliminary data.</text>
</comment>
<dbReference type="Gene3D" id="3.40.800.10">
    <property type="entry name" value="Ureohydrolase domain"/>
    <property type="match status" value="1"/>
</dbReference>
<dbReference type="SUPFAM" id="SSF52768">
    <property type="entry name" value="Arginase/deacetylase"/>
    <property type="match status" value="1"/>
</dbReference>
<keyword evidence="2" id="KW-0378">Hydrolase</keyword>
<protein>
    <submittedName>
        <fullName evidence="4">Arginase</fullName>
    </submittedName>
</protein>
<dbReference type="AlphaFoldDB" id="A0A4Q9FKK2"/>
<proteinExistence type="inferred from homology"/>
<evidence type="ECO:0000256" key="1">
    <source>
        <dbReference type="ARBA" id="ARBA00022723"/>
    </source>
</evidence>
<evidence type="ECO:0000256" key="2">
    <source>
        <dbReference type="ARBA" id="ARBA00022801"/>
    </source>
</evidence>
<dbReference type="Pfam" id="PF00491">
    <property type="entry name" value="Arginase"/>
    <property type="match status" value="1"/>
</dbReference>
<organism evidence="4 5">
    <name type="scientific">Hyunsoonleella pacifica</name>
    <dbReference type="NCBI Taxonomy" id="1080224"/>
    <lineage>
        <taxon>Bacteria</taxon>
        <taxon>Pseudomonadati</taxon>
        <taxon>Bacteroidota</taxon>
        <taxon>Flavobacteriia</taxon>
        <taxon>Flavobacteriales</taxon>
        <taxon>Flavobacteriaceae</taxon>
    </lineage>
</organism>
<reference evidence="4 5" key="1">
    <citation type="journal article" date="2015" name="Int. J. Syst. Evol. Microbiol.">
        <title>Hyunsoonleella pacifica sp. nov., isolated from seawater of South Pacific Gyre.</title>
        <authorList>
            <person name="Gao X."/>
            <person name="Zhang Z."/>
            <person name="Dai X."/>
            <person name="Zhang X.H."/>
        </authorList>
    </citation>
    <scope>NUCLEOTIDE SEQUENCE [LARGE SCALE GENOMIC DNA]</scope>
    <source>
        <strain evidence="4 5">SW033</strain>
    </source>
</reference>
<dbReference type="OrthoDB" id="931936at2"/>
<dbReference type="InterPro" id="IPR023696">
    <property type="entry name" value="Ureohydrolase_dom_sf"/>
</dbReference>
<evidence type="ECO:0000256" key="3">
    <source>
        <dbReference type="PROSITE-ProRule" id="PRU00742"/>
    </source>
</evidence>
<keyword evidence="5" id="KW-1185">Reference proteome</keyword>
<dbReference type="GO" id="GO:0008783">
    <property type="term" value="F:agmatinase activity"/>
    <property type="evidence" value="ECO:0007669"/>
    <property type="project" value="TreeGrafter"/>
</dbReference>
<dbReference type="Proteomes" id="UP000292372">
    <property type="component" value="Unassembled WGS sequence"/>
</dbReference>
<dbReference type="GO" id="GO:0033389">
    <property type="term" value="P:putrescine biosynthetic process from arginine, via agmatine"/>
    <property type="evidence" value="ECO:0007669"/>
    <property type="project" value="TreeGrafter"/>
</dbReference>
<dbReference type="PANTHER" id="PTHR11358">
    <property type="entry name" value="ARGINASE/AGMATINASE"/>
    <property type="match status" value="1"/>
</dbReference>
<evidence type="ECO:0000313" key="5">
    <source>
        <dbReference type="Proteomes" id="UP000292372"/>
    </source>
</evidence>
<dbReference type="CDD" id="cd09988">
    <property type="entry name" value="Formimidoylglutamase"/>
    <property type="match status" value="1"/>
</dbReference>
<dbReference type="PROSITE" id="PS51409">
    <property type="entry name" value="ARGINASE_2"/>
    <property type="match status" value="1"/>
</dbReference>
<dbReference type="PANTHER" id="PTHR11358:SF26">
    <property type="entry name" value="GUANIDINO ACID HYDROLASE, MITOCHONDRIAL"/>
    <property type="match status" value="1"/>
</dbReference>
<keyword evidence="1" id="KW-0479">Metal-binding</keyword>
<evidence type="ECO:0000313" key="4">
    <source>
        <dbReference type="EMBL" id="TBN14435.1"/>
    </source>
</evidence>
<dbReference type="RefSeq" id="WP_130937556.1">
    <property type="nucleotide sequence ID" value="NZ_BMEE01000002.1"/>
</dbReference>
<sequence>MNFNFLSPVSDKVLAHNELLSMQALGRKLQIHSSQNGIPELDGVQIALLGVIENRNDADYIGEIFQLDEIRKSLYALFPGSWNTTIADLGDINAGESVEDTYFALRETIEILIKKNIIPVLLGGSQDLTYANYRAYDALMPMVNLVNVDCKFDLGDSAKPIKNNSYVGKIILDEPYNLFNYSNIGYQTYFNSQEEIDLMERLYFESYRLGEVNKDITIVEPVLRDANLVSIDLKAVKGAEVSLKQKYSPNGLDGKEICAISRYAGISNKVSSFGIYEYKSSNNDEITSMLIAQIIWYFIEGVNCRVMDDDFADERSYQKFYTMVESHELVFYKSTKTGRWWVEIPFLAEVNNKLKRHTLLPCTHQDYLDACNDIVPNRWFKAFQKNSVL</sequence>
<dbReference type="EMBL" id="SIRS01000005">
    <property type="protein sequence ID" value="TBN14435.1"/>
    <property type="molecule type" value="Genomic_DNA"/>
</dbReference>
<dbReference type="GO" id="GO:0046872">
    <property type="term" value="F:metal ion binding"/>
    <property type="evidence" value="ECO:0007669"/>
    <property type="project" value="UniProtKB-KW"/>
</dbReference>
<dbReference type="InterPro" id="IPR006035">
    <property type="entry name" value="Ureohydrolase"/>
</dbReference>
<name>A0A4Q9FKK2_9FLAO</name>
<gene>
    <name evidence="4" type="ORF">EYD46_12745</name>
</gene>
<accession>A0A4Q9FKK2</accession>
<comment type="similarity">
    <text evidence="3">Belongs to the arginase family.</text>
</comment>